<name>A0A8A1LP12_AJEC8</name>
<evidence type="ECO:0000313" key="1">
    <source>
        <dbReference type="EMBL" id="QSS55679.1"/>
    </source>
</evidence>
<reference evidence="1" key="1">
    <citation type="submission" date="2021-01" db="EMBL/GenBank/DDBJ databases">
        <title>Chromosome-level genome assembly of a human fungal pathogen reveals clustering of transcriptionally co-regulated genes.</title>
        <authorList>
            <person name="Voorhies M."/>
            <person name="Cohen S."/>
            <person name="Shea T.P."/>
            <person name="Petrus S."/>
            <person name="Munoz J.F."/>
            <person name="Poplawski S."/>
            <person name="Goldman W.E."/>
            <person name="Michael T."/>
            <person name="Cuomo C.A."/>
            <person name="Sil A."/>
            <person name="Beyhan S."/>
        </authorList>
    </citation>
    <scope>NUCLEOTIDE SEQUENCE</scope>
    <source>
        <strain evidence="1">H88</strain>
    </source>
</reference>
<dbReference type="EMBL" id="CP069105">
    <property type="protein sequence ID" value="QSS55679.1"/>
    <property type="molecule type" value="Genomic_DNA"/>
</dbReference>
<proteinExistence type="predicted"/>
<gene>
    <name evidence="1" type="ORF">I7I53_03630</name>
</gene>
<accession>A0A8A1LP12</accession>
<dbReference type="AlphaFoldDB" id="A0A8A1LP12"/>
<dbReference type="Proteomes" id="UP000663419">
    <property type="component" value="Chromosome 4"/>
</dbReference>
<organism evidence="1 2">
    <name type="scientific">Ajellomyces capsulatus (strain H88)</name>
    <name type="common">Darling's disease fungus</name>
    <name type="synonym">Histoplasma capsulatum</name>
    <dbReference type="NCBI Taxonomy" id="544711"/>
    <lineage>
        <taxon>Eukaryota</taxon>
        <taxon>Fungi</taxon>
        <taxon>Dikarya</taxon>
        <taxon>Ascomycota</taxon>
        <taxon>Pezizomycotina</taxon>
        <taxon>Eurotiomycetes</taxon>
        <taxon>Eurotiomycetidae</taxon>
        <taxon>Onygenales</taxon>
        <taxon>Ajellomycetaceae</taxon>
        <taxon>Histoplasma</taxon>
    </lineage>
</organism>
<dbReference type="VEuPathDB" id="FungiDB:I7I53_03630"/>
<evidence type="ECO:0000313" key="2">
    <source>
        <dbReference type="Proteomes" id="UP000663419"/>
    </source>
</evidence>
<sequence length="75" mass="8094">MKAALTQAIHGPINKCIAHEHDLVSLTPLTSTSFLDELERIQQLPVPRPCSASSFCVGQMTRGVSHPKSIGLINT</sequence>
<protein>
    <submittedName>
        <fullName evidence="1">Uncharacterized protein</fullName>
    </submittedName>
</protein>